<keyword evidence="1" id="KW-0472">Membrane</keyword>
<sequence>MTAVISGGYAINILNFFYSLSVAPWAYFAHKKGRSFRLIHYLIISVFVMMLITQIPYFVLYSLDPTHSYAELKKYTNTLMACNNFSTIFCLLFNIVAFSLSTGYGLTRLANINTTIPGLKVNNLIFYTIVCSCTFGFNIFAFVCNNQFIISSSFVFYLFYIIYLVLYVITALLFVFDVFKSYYTYIAHFREIASSGTNVFSTPVYQKYLIQRNICIPTLVYIGCNVLYSALSFISAIAYAVYVISILAQWAVLGMILYMFNFNENESYFRDDPADDNDRSRIDYLILKGLDIKMVEVNGSSNISWTSDTLLPPEPIVDFHEFIKRFYGNKKDTTIATNQEELLPDNSIGETYYT</sequence>
<reference evidence="2" key="1">
    <citation type="submission" date="2016-10" db="EMBL/GenBank/DDBJ databases">
        <authorList>
            <person name="Benchimol M."/>
            <person name="Almeida L.G."/>
            <person name="Vasconcelos A.T."/>
            <person name="Perreira-Neves A."/>
            <person name="Rosa I.A."/>
            <person name="Tasca T."/>
            <person name="Bogo M.R."/>
            <person name="de Souza W."/>
        </authorList>
    </citation>
    <scope>NUCLEOTIDE SEQUENCE [LARGE SCALE GENOMIC DNA]</scope>
    <source>
        <strain evidence="2">K</strain>
    </source>
</reference>
<evidence type="ECO:0000313" key="2">
    <source>
        <dbReference type="EMBL" id="OHT03029.1"/>
    </source>
</evidence>
<feature type="transmembrane region" description="Helical" evidence="1">
    <location>
        <begin position="41"/>
        <end position="63"/>
    </location>
</feature>
<feature type="transmembrane region" description="Helical" evidence="1">
    <location>
        <begin position="237"/>
        <end position="260"/>
    </location>
</feature>
<evidence type="ECO:0000313" key="3">
    <source>
        <dbReference type="Proteomes" id="UP000179807"/>
    </source>
</evidence>
<keyword evidence="3" id="KW-1185">Reference proteome</keyword>
<keyword evidence="1" id="KW-0812">Transmembrane</keyword>
<proteinExistence type="predicted"/>
<dbReference type="Proteomes" id="UP000179807">
    <property type="component" value="Unassembled WGS sequence"/>
</dbReference>
<name>A0A1J4K0K8_9EUKA</name>
<feature type="transmembrane region" description="Helical" evidence="1">
    <location>
        <begin position="214"/>
        <end position="231"/>
    </location>
</feature>
<dbReference type="VEuPathDB" id="TrichDB:TRFO_29686"/>
<gene>
    <name evidence="2" type="ORF">TRFO_29686</name>
</gene>
<feature type="transmembrane region" description="Helical" evidence="1">
    <location>
        <begin position="124"/>
        <end position="143"/>
    </location>
</feature>
<dbReference type="RefSeq" id="XP_068356165.1">
    <property type="nucleotide sequence ID" value="XM_068506922.1"/>
</dbReference>
<comment type="caution">
    <text evidence="2">The sequence shown here is derived from an EMBL/GenBank/DDBJ whole genome shotgun (WGS) entry which is preliminary data.</text>
</comment>
<dbReference type="EMBL" id="MLAK01000843">
    <property type="protein sequence ID" value="OHT03029.1"/>
    <property type="molecule type" value="Genomic_DNA"/>
</dbReference>
<feature type="transmembrane region" description="Helical" evidence="1">
    <location>
        <begin position="155"/>
        <end position="176"/>
    </location>
</feature>
<keyword evidence="1" id="KW-1133">Transmembrane helix</keyword>
<organism evidence="2 3">
    <name type="scientific">Tritrichomonas foetus</name>
    <dbReference type="NCBI Taxonomy" id="1144522"/>
    <lineage>
        <taxon>Eukaryota</taxon>
        <taxon>Metamonada</taxon>
        <taxon>Parabasalia</taxon>
        <taxon>Tritrichomonadida</taxon>
        <taxon>Tritrichomonadidae</taxon>
        <taxon>Tritrichomonas</taxon>
    </lineage>
</organism>
<accession>A0A1J4K0K8</accession>
<feature type="transmembrane region" description="Helical" evidence="1">
    <location>
        <begin position="83"/>
        <end position="104"/>
    </location>
</feature>
<dbReference type="AlphaFoldDB" id="A0A1J4K0K8"/>
<protein>
    <submittedName>
        <fullName evidence="2">Uncharacterized protein</fullName>
    </submittedName>
</protein>
<dbReference type="GeneID" id="94841626"/>
<evidence type="ECO:0000256" key="1">
    <source>
        <dbReference type="SAM" id="Phobius"/>
    </source>
</evidence>
<feature type="transmembrane region" description="Helical" evidence="1">
    <location>
        <begin position="6"/>
        <end position="29"/>
    </location>
</feature>